<keyword evidence="4" id="KW-1185">Reference proteome</keyword>
<evidence type="ECO:0000259" key="2">
    <source>
        <dbReference type="Pfam" id="PF03807"/>
    </source>
</evidence>
<dbReference type="PANTHER" id="PTHR14239">
    <property type="entry name" value="DUDULIN-RELATED"/>
    <property type="match status" value="1"/>
</dbReference>
<dbReference type="InterPro" id="IPR028939">
    <property type="entry name" value="P5C_Rdtase_cat_N"/>
</dbReference>
<dbReference type="EMBL" id="BAAAHP010000009">
    <property type="protein sequence ID" value="GAA0920844.1"/>
    <property type="molecule type" value="Genomic_DNA"/>
</dbReference>
<name>A0ABN1P1N6_9PSEU</name>
<organism evidence="3 4">
    <name type="scientific">Pseudonocardia zijingensis</name>
    <dbReference type="NCBI Taxonomy" id="153376"/>
    <lineage>
        <taxon>Bacteria</taxon>
        <taxon>Bacillati</taxon>
        <taxon>Actinomycetota</taxon>
        <taxon>Actinomycetes</taxon>
        <taxon>Pseudonocardiales</taxon>
        <taxon>Pseudonocardiaceae</taxon>
        <taxon>Pseudonocardia</taxon>
    </lineage>
</organism>
<evidence type="ECO:0000313" key="4">
    <source>
        <dbReference type="Proteomes" id="UP001499967"/>
    </source>
</evidence>
<dbReference type="InterPro" id="IPR051267">
    <property type="entry name" value="STEAP_metalloreductase"/>
</dbReference>
<dbReference type="SUPFAM" id="SSF51735">
    <property type="entry name" value="NAD(P)-binding Rossmann-fold domains"/>
    <property type="match status" value="1"/>
</dbReference>
<sequence length="245" mass="25072">MLAHGAARPGRHPRRTHRSVRIGLPTVARMIDEKTRAKRIGILGTGTLAEALGTGWLRAGHEVVVGGRSPDKARALADRLGGDTRAVPLPEVGEGCDAVLLAVLWSGVEDVLRAAGADRGVLAGTALIDPTNAVEHGVGALLTGPDESAAQRVAALAPGARVVKAFHLFPAAAWTRPPGADPVTVAICGDDAEALRVTGELVRDVGGVPAVVGPLQRARQLEEAAGFVIALAFAGFDPATAVPHA</sequence>
<accession>A0ABN1P1N6</accession>
<dbReference type="Pfam" id="PF03807">
    <property type="entry name" value="F420_oxidored"/>
    <property type="match status" value="1"/>
</dbReference>
<feature type="domain" description="Pyrroline-5-carboxylate reductase catalytic N-terminal" evidence="2">
    <location>
        <begin position="39"/>
        <end position="132"/>
    </location>
</feature>
<evidence type="ECO:0000313" key="3">
    <source>
        <dbReference type="EMBL" id="GAA0920844.1"/>
    </source>
</evidence>
<proteinExistence type="predicted"/>
<evidence type="ECO:0000256" key="1">
    <source>
        <dbReference type="ARBA" id="ARBA00023002"/>
    </source>
</evidence>
<dbReference type="InterPro" id="IPR036291">
    <property type="entry name" value="NAD(P)-bd_dom_sf"/>
</dbReference>
<reference evidence="3 4" key="1">
    <citation type="journal article" date="2019" name="Int. J. Syst. Evol. Microbiol.">
        <title>The Global Catalogue of Microorganisms (GCM) 10K type strain sequencing project: providing services to taxonomists for standard genome sequencing and annotation.</title>
        <authorList>
            <consortium name="The Broad Institute Genomics Platform"/>
            <consortium name="The Broad Institute Genome Sequencing Center for Infectious Disease"/>
            <person name="Wu L."/>
            <person name="Ma J."/>
        </authorList>
    </citation>
    <scope>NUCLEOTIDE SEQUENCE [LARGE SCALE GENOMIC DNA]</scope>
    <source>
        <strain evidence="3 4">JCM 11117</strain>
    </source>
</reference>
<dbReference type="Gene3D" id="3.40.50.720">
    <property type="entry name" value="NAD(P)-binding Rossmann-like Domain"/>
    <property type="match status" value="1"/>
</dbReference>
<dbReference type="Proteomes" id="UP001499967">
    <property type="component" value="Unassembled WGS sequence"/>
</dbReference>
<comment type="caution">
    <text evidence="3">The sequence shown here is derived from an EMBL/GenBank/DDBJ whole genome shotgun (WGS) entry which is preliminary data.</text>
</comment>
<keyword evidence="1" id="KW-0560">Oxidoreductase</keyword>
<gene>
    <name evidence="3" type="ORF">GCM10009559_03570</name>
</gene>
<protein>
    <recommendedName>
        <fullName evidence="2">Pyrroline-5-carboxylate reductase catalytic N-terminal domain-containing protein</fullName>
    </recommendedName>
</protein>